<dbReference type="InterPro" id="IPR036623">
    <property type="entry name" value="Hemimethylated_DNA-bd_sf"/>
</dbReference>
<dbReference type="EMBL" id="JAIQCJ010002228">
    <property type="protein sequence ID" value="KAJ8779347.1"/>
    <property type="molecule type" value="Genomic_DNA"/>
</dbReference>
<dbReference type="Gene3D" id="2.30.30.390">
    <property type="entry name" value="Hemimethylated DNA-binding domain"/>
    <property type="match status" value="1"/>
</dbReference>
<dbReference type="SMART" id="SM00992">
    <property type="entry name" value="YccV-like"/>
    <property type="match status" value="1"/>
</dbReference>
<name>A0AB34GJY5_ESCRO</name>
<dbReference type="AlphaFoldDB" id="A0AB34GJY5"/>
<gene>
    <name evidence="2" type="ORF">J1605_012809</name>
</gene>
<evidence type="ECO:0000313" key="3">
    <source>
        <dbReference type="Proteomes" id="UP001159641"/>
    </source>
</evidence>
<protein>
    <recommendedName>
        <fullName evidence="1">Hemimethylated DNA-binding domain-containing protein</fullName>
    </recommendedName>
</protein>
<reference evidence="2 3" key="1">
    <citation type="submission" date="2022-11" db="EMBL/GenBank/DDBJ databases">
        <title>Whole genome sequence of Eschrichtius robustus ER-17-0199.</title>
        <authorList>
            <person name="Bruniche-Olsen A."/>
            <person name="Black A.N."/>
            <person name="Fields C.J."/>
            <person name="Walden K."/>
            <person name="Dewoody J.A."/>
        </authorList>
    </citation>
    <scope>NUCLEOTIDE SEQUENCE [LARGE SCALE GENOMIC DNA]</scope>
    <source>
        <strain evidence="2">ER-17-0199</strain>
        <tissue evidence="2">Blubber</tissue>
    </source>
</reference>
<evidence type="ECO:0000259" key="1">
    <source>
        <dbReference type="SMART" id="SM00992"/>
    </source>
</evidence>
<dbReference type="GO" id="GO:0003677">
    <property type="term" value="F:DNA binding"/>
    <property type="evidence" value="ECO:0007669"/>
    <property type="project" value="InterPro"/>
</dbReference>
<dbReference type="PANTHER" id="PTHR31350:SF21">
    <property type="entry name" value="F-BOX ONLY PROTEIN 21"/>
    <property type="match status" value="1"/>
</dbReference>
<dbReference type="SUPFAM" id="SSF141255">
    <property type="entry name" value="YccV-like"/>
    <property type="match status" value="1"/>
</dbReference>
<dbReference type="InterPro" id="IPR011722">
    <property type="entry name" value="Hemimethylated_DNA-bd_dom"/>
</dbReference>
<dbReference type="PANTHER" id="PTHR31350">
    <property type="entry name" value="SI:DKEY-261L7.2"/>
    <property type="match status" value="1"/>
</dbReference>
<accession>A0AB34GJY5</accession>
<comment type="caution">
    <text evidence="2">The sequence shown here is derived from an EMBL/GenBank/DDBJ whole genome shotgun (WGS) entry which is preliminary data.</text>
</comment>
<organism evidence="2 3">
    <name type="scientific">Eschrichtius robustus</name>
    <name type="common">California gray whale</name>
    <name type="synonym">Eschrichtius gibbosus</name>
    <dbReference type="NCBI Taxonomy" id="9764"/>
    <lineage>
        <taxon>Eukaryota</taxon>
        <taxon>Metazoa</taxon>
        <taxon>Chordata</taxon>
        <taxon>Craniata</taxon>
        <taxon>Vertebrata</taxon>
        <taxon>Euteleostomi</taxon>
        <taxon>Mammalia</taxon>
        <taxon>Eutheria</taxon>
        <taxon>Laurasiatheria</taxon>
        <taxon>Artiodactyla</taxon>
        <taxon>Whippomorpha</taxon>
        <taxon>Cetacea</taxon>
        <taxon>Mysticeti</taxon>
        <taxon>Eschrichtiidae</taxon>
        <taxon>Eschrichtius</taxon>
    </lineage>
</organism>
<dbReference type="Pfam" id="PF08755">
    <property type="entry name" value="YccV-like"/>
    <property type="match status" value="1"/>
</dbReference>
<feature type="domain" description="Hemimethylated DNA-binding" evidence="1">
    <location>
        <begin position="109"/>
        <end position="197"/>
    </location>
</feature>
<sequence length="258" mass="28502">MLEPVRVHLVRQALASPSCADSGPRVSIEFLPLTLVGFGCRGQSPAREVTLGVQSTDGVLDILQHIQTLDPGQHGAVGYLVQHTLEHIERKKEEVGVEVKLRSHEKHRDVCYAIGLIMKHKRYGYNCVIYGWDPTCMMGHEWIRNMNVHSLPHGHHQPFYNVLVEDGSCRYAAQVKVLLPGHCHWLPAGKEGQLVPCSYCLPELEGTDWHCKGSHRITEAGSQLAVLPPETPPVATVGTAVHSPGSEGTWERQQQVGA</sequence>
<evidence type="ECO:0000313" key="2">
    <source>
        <dbReference type="EMBL" id="KAJ8779347.1"/>
    </source>
</evidence>
<keyword evidence="3" id="KW-1185">Reference proteome</keyword>
<dbReference type="NCBIfam" id="TIGR02097">
    <property type="entry name" value="yccV"/>
    <property type="match status" value="1"/>
</dbReference>
<proteinExistence type="predicted"/>
<dbReference type="Proteomes" id="UP001159641">
    <property type="component" value="Unassembled WGS sequence"/>
</dbReference>